<organism evidence="1 2">
    <name type="scientific">Cuscuta europaea</name>
    <name type="common">European dodder</name>
    <dbReference type="NCBI Taxonomy" id="41803"/>
    <lineage>
        <taxon>Eukaryota</taxon>
        <taxon>Viridiplantae</taxon>
        <taxon>Streptophyta</taxon>
        <taxon>Embryophyta</taxon>
        <taxon>Tracheophyta</taxon>
        <taxon>Spermatophyta</taxon>
        <taxon>Magnoliopsida</taxon>
        <taxon>eudicotyledons</taxon>
        <taxon>Gunneridae</taxon>
        <taxon>Pentapetalae</taxon>
        <taxon>asterids</taxon>
        <taxon>lamiids</taxon>
        <taxon>Solanales</taxon>
        <taxon>Convolvulaceae</taxon>
        <taxon>Cuscuteae</taxon>
        <taxon>Cuscuta</taxon>
        <taxon>Cuscuta subgen. Cuscuta</taxon>
    </lineage>
</organism>
<protein>
    <submittedName>
        <fullName evidence="1">Uncharacterized protein</fullName>
    </submittedName>
</protein>
<dbReference type="OrthoDB" id="1328126at2759"/>
<evidence type="ECO:0000313" key="1">
    <source>
        <dbReference type="EMBL" id="CAH9076698.1"/>
    </source>
</evidence>
<name>A0A9P0YTS9_CUSEU</name>
<keyword evidence="2" id="KW-1185">Reference proteome</keyword>
<proteinExistence type="predicted"/>
<evidence type="ECO:0000313" key="2">
    <source>
        <dbReference type="Proteomes" id="UP001152484"/>
    </source>
</evidence>
<dbReference type="EMBL" id="CAMAPE010000010">
    <property type="protein sequence ID" value="CAH9076698.1"/>
    <property type="molecule type" value="Genomic_DNA"/>
</dbReference>
<reference evidence="1" key="1">
    <citation type="submission" date="2022-07" db="EMBL/GenBank/DDBJ databases">
        <authorList>
            <person name="Macas J."/>
            <person name="Novak P."/>
            <person name="Neumann P."/>
        </authorList>
    </citation>
    <scope>NUCLEOTIDE SEQUENCE</scope>
</reference>
<accession>A0A9P0YTS9</accession>
<dbReference type="AlphaFoldDB" id="A0A9P0YTS9"/>
<comment type="caution">
    <text evidence="1">The sequence shown here is derived from an EMBL/GenBank/DDBJ whole genome shotgun (WGS) entry which is preliminary data.</text>
</comment>
<gene>
    <name evidence="1" type="ORF">CEURO_LOCUS5951</name>
</gene>
<sequence length="163" mass="18453">MDGKSGSGPFVHCTGTGIAEEFVIRFAQKTKLLAENVVDVINMCEEAPRSLTESEKYKKLQEGAQQLIVLGKMKRMVDDGEEVDIRSTAEIEDVAFWAETISAVERVERANMKKYLYAKELEELPSFSIGLTQEKQTQWGSITELCEEIDKEVNDDMLKKRVI</sequence>
<dbReference type="Proteomes" id="UP001152484">
    <property type="component" value="Unassembled WGS sequence"/>
</dbReference>